<dbReference type="EMBL" id="LAZR01000156">
    <property type="protein sequence ID" value="KKN85680.1"/>
    <property type="molecule type" value="Genomic_DNA"/>
</dbReference>
<sequence>MRILITADLHYDIARSREPTEALARRAIETGGDCLVLVGDSAGRAIGPLRACLRLFADFSGRKLLVPGNHCLWCNPDEDSLDRYERILPAAAWEEGFAVLDHEPVVCDGVGLVGSVGWYDYSLRDHSLDIPLPFYEAKVSPGAAARLDEHDDLFDAHRHTLTDRHLTFGARWMDGVHVRLPFTDEQFVDLLAHKLARQLADVSARSDRVVALLHHLPFERLVPDSRPERLAFAAAYMGARRFGEVLLACDKLTHVYCGHSHWPARRRIGGVKVVNIGSTYTHKHLEVLDLVAGRCESVRASTARSQPETAPRG</sequence>
<proteinExistence type="predicted"/>
<dbReference type="Gene3D" id="3.60.21.10">
    <property type="match status" value="1"/>
</dbReference>
<accession>A0A0F9TXB6</accession>
<evidence type="ECO:0000313" key="2">
    <source>
        <dbReference type="EMBL" id="KKN85680.1"/>
    </source>
</evidence>
<evidence type="ECO:0000259" key="1">
    <source>
        <dbReference type="Pfam" id="PF00149"/>
    </source>
</evidence>
<dbReference type="PANTHER" id="PTHR36492:SF2">
    <property type="entry name" value="[ACYL-CARRIER-PROTEIN] PHOSPHODIESTERASE PPTH"/>
    <property type="match status" value="1"/>
</dbReference>
<dbReference type="InterPro" id="IPR052963">
    <property type="entry name" value="Pantetheine_PDE"/>
</dbReference>
<dbReference type="GO" id="GO:0016787">
    <property type="term" value="F:hydrolase activity"/>
    <property type="evidence" value="ECO:0007669"/>
    <property type="project" value="InterPro"/>
</dbReference>
<feature type="domain" description="Calcineurin-like phosphoesterase" evidence="1">
    <location>
        <begin position="1"/>
        <end position="262"/>
    </location>
</feature>
<comment type="caution">
    <text evidence="2">The sequence shown here is derived from an EMBL/GenBank/DDBJ whole genome shotgun (WGS) entry which is preliminary data.</text>
</comment>
<name>A0A0F9TXB6_9ZZZZ</name>
<dbReference type="AlphaFoldDB" id="A0A0F9TXB6"/>
<dbReference type="InterPro" id="IPR004843">
    <property type="entry name" value="Calcineurin-like_PHP"/>
</dbReference>
<dbReference type="SUPFAM" id="SSF56300">
    <property type="entry name" value="Metallo-dependent phosphatases"/>
    <property type="match status" value="1"/>
</dbReference>
<dbReference type="PANTHER" id="PTHR36492">
    <property type="match status" value="1"/>
</dbReference>
<protein>
    <recommendedName>
        <fullName evidence="1">Calcineurin-like phosphoesterase domain-containing protein</fullName>
    </recommendedName>
</protein>
<organism evidence="2">
    <name type="scientific">marine sediment metagenome</name>
    <dbReference type="NCBI Taxonomy" id="412755"/>
    <lineage>
        <taxon>unclassified sequences</taxon>
        <taxon>metagenomes</taxon>
        <taxon>ecological metagenomes</taxon>
    </lineage>
</organism>
<dbReference type="InterPro" id="IPR029052">
    <property type="entry name" value="Metallo-depent_PP-like"/>
</dbReference>
<dbReference type="Pfam" id="PF00149">
    <property type="entry name" value="Metallophos"/>
    <property type="match status" value="1"/>
</dbReference>
<reference evidence="2" key="1">
    <citation type="journal article" date="2015" name="Nature">
        <title>Complex archaea that bridge the gap between prokaryotes and eukaryotes.</title>
        <authorList>
            <person name="Spang A."/>
            <person name="Saw J.H."/>
            <person name="Jorgensen S.L."/>
            <person name="Zaremba-Niedzwiedzka K."/>
            <person name="Martijn J."/>
            <person name="Lind A.E."/>
            <person name="van Eijk R."/>
            <person name="Schleper C."/>
            <person name="Guy L."/>
            <person name="Ettema T.J."/>
        </authorList>
    </citation>
    <scope>NUCLEOTIDE SEQUENCE</scope>
</reference>
<gene>
    <name evidence="2" type="ORF">LCGC14_0276640</name>
</gene>